<sequence length="153" mass="16105">MTTIQLTPVPQGEYKSAIRHGDLIFTAGMTPRRNGVLAFHGKVDQLEGLDSVREAVDLAAENALSAVTSQLKEAETISALVSLTVFLNAREGFESHSRIADLASGFFKRKLGTAGVGPRCSVGVNSLPSNAPVEIQIIATVASCPDGMARAEP</sequence>
<organism evidence="1 2">
    <name type="scientific">Paraburkholderia acidicola</name>
    <dbReference type="NCBI Taxonomy" id="1912599"/>
    <lineage>
        <taxon>Bacteria</taxon>
        <taxon>Pseudomonadati</taxon>
        <taxon>Pseudomonadota</taxon>
        <taxon>Betaproteobacteria</taxon>
        <taxon>Burkholderiales</taxon>
        <taxon>Burkholderiaceae</taxon>
        <taxon>Paraburkholderia</taxon>
    </lineage>
</organism>
<name>A0ABV1LUC9_9BURK</name>
<dbReference type="SUPFAM" id="SSF55298">
    <property type="entry name" value="YjgF-like"/>
    <property type="match status" value="1"/>
</dbReference>
<dbReference type="PANTHER" id="PTHR43760">
    <property type="entry name" value="ENDORIBONUCLEASE-RELATED"/>
    <property type="match status" value="1"/>
</dbReference>
<dbReference type="InterPro" id="IPR006175">
    <property type="entry name" value="YjgF/YER057c/UK114"/>
</dbReference>
<protein>
    <submittedName>
        <fullName evidence="1">RidA family protein</fullName>
    </submittedName>
</protein>
<dbReference type="CDD" id="cd02199">
    <property type="entry name" value="YjgF_YER057c_UK114_like_1"/>
    <property type="match status" value="1"/>
</dbReference>
<proteinExistence type="predicted"/>
<dbReference type="PANTHER" id="PTHR43760:SF1">
    <property type="entry name" value="ENDORIBONUCLEASE L-PSP_CHORISMATE MUTASE-LIKE DOMAIN-CONTAINING PROTEIN"/>
    <property type="match status" value="1"/>
</dbReference>
<dbReference type="Proteomes" id="UP001469089">
    <property type="component" value="Unassembled WGS sequence"/>
</dbReference>
<dbReference type="InterPro" id="IPR013813">
    <property type="entry name" value="Endoribo_LPSP/chorism_mut-like"/>
</dbReference>
<accession>A0ABV1LUC9</accession>
<comment type="caution">
    <text evidence="1">The sequence shown here is derived from an EMBL/GenBank/DDBJ whole genome shotgun (WGS) entry which is preliminary data.</text>
</comment>
<evidence type="ECO:0000313" key="2">
    <source>
        <dbReference type="Proteomes" id="UP001469089"/>
    </source>
</evidence>
<evidence type="ECO:0000313" key="1">
    <source>
        <dbReference type="EMBL" id="MEQ5842944.1"/>
    </source>
</evidence>
<dbReference type="EMBL" id="JAOALG010000002">
    <property type="protein sequence ID" value="MEQ5842944.1"/>
    <property type="molecule type" value="Genomic_DNA"/>
</dbReference>
<keyword evidence="2" id="KW-1185">Reference proteome</keyword>
<dbReference type="Gene3D" id="3.30.1330.40">
    <property type="entry name" value="RutC-like"/>
    <property type="match status" value="1"/>
</dbReference>
<dbReference type="Pfam" id="PF01042">
    <property type="entry name" value="Ribonuc_L-PSP"/>
    <property type="match status" value="1"/>
</dbReference>
<dbReference type="RefSeq" id="WP_349544691.1">
    <property type="nucleotide sequence ID" value="NZ_JAOALG010000002.1"/>
</dbReference>
<reference evidence="1 2" key="1">
    <citation type="journal article" date="2024" name="Chem. Sci.">
        <title>Discovery of a lagriamide polyketide by integrated genome mining, isotopic labeling, and untargeted metabolomics.</title>
        <authorList>
            <person name="Fergusson C.H."/>
            <person name="Saulog J."/>
            <person name="Paulo B.S."/>
            <person name="Wilson D.M."/>
            <person name="Liu D.Y."/>
            <person name="Morehouse N.J."/>
            <person name="Waterworth S."/>
            <person name="Barkei J."/>
            <person name="Gray C.A."/>
            <person name="Kwan J.C."/>
            <person name="Eustaquio A.S."/>
            <person name="Linington R.G."/>
        </authorList>
    </citation>
    <scope>NUCLEOTIDE SEQUENCE [LARGE SCALE GENOMIC DNA]</scope>
    <source>
        <strain evidence="1 2">RL17-338-BIF-B</strain>
    </source>
</reference>
<dbReference type="InterPro" id="IPR035959">
    <property type="entry name" value="RutC-like_sf"/>
</dbReference>
<gene>
    <name evidence="1" type="ORF">N0A02_26165</name>
</gene>